<keyword evidence="4" id="KW-0963">Cytoplasm</keyword>
<dbReference type="InterPro" id="IPR032979">
    <property type="entry name" value="ENGase"/>
</dbReference>
<dbReference type="InterPro" id="IPR057882">
    <property type="entry name" value="ENGase_C"/>
</dbReference>
<name>A0AAV3AQE0_PYXAD</name>
<feature type="domain" description="Cytosolic endo-beta-N-acetylglucosaminidase TIM barrel" evidence="10">
    <location>
        <begin position="80"/>
        <end position="354"/>
    </location>
</feature>
<comment type="function">
    <text evidence="8">Endoglycosidase that releases N-glycans from glycoproteins by cleaving the beta-1,4-glycosidic bond in the N,N'-diacetylchitobiose core. Involved in the processing of free oligosaccharides in the cytosol.</text>
</comment>
<keyword evidence="5" id="KW-0378">Hydrolase</keyword>
<dbReference type="InterPro" id="IPR005201">
    <property type="entry name" value="TIM_ENGase"/>
</dbReference>
<feature type="domain" description="Cytosolic endo-beta-N-acetylglucosaminidase C-terminal" evidence="11">
    <location>
        <begin position="554"/>
        <end position="664"/>
    </location>
</feature>
<dbReference type="GO" id="GO:0033925">
    <property type="term" value="F:mannosyl-glycoprotein endo-beta-N-acetylglucosaminidase activity"/>
    <property type="evidence" value="ECO:0007669"/>
    <property type="project" value="UniProtKB-EC"/>
</dbReference>
<dbReference type="Gene3D" id="2.60.120.260">
    <property type="entry name" value="Galactose-binding domain-like"/>
    <property type="match status" value="1"/>
</dbReference>
<evidence type="ECO:0000313" key="12">
    <source>
        <dbReference type="EMBL" id="DBA27513.1"/>
    </source>
</evidence>
<evidence type="ECO:0000256" key="2">
    <source>
        <dbReference type="ARBA" id="ARBA00007849"/>
    </source>
</evidence>
<evidence type="ECO:0000256" key="8">
    <source>
        <dbReference type="ARBA" id="ARBA00054935"/>
    </source>
</evidence>
<sequence length="673" mass="77341">MKVYKEIIRYESAPLSARHHDRGTTEPISFFFSNLEELMSWRPTNQDKYNVAVTPLAKRHPPIEHQRPKTLVCHDMMGGYLEDRFIQGSDAKDPFVFYHWQYIDVFVYFSHRMFTLPPVCWTNAAHKHGVSVLGTFITEWEDGAKVCESFLSGEESTYKTVADQMVMVAQFYRFDGWLVNIENVLSPRAVAQVPLFLSYLTEKMHSQLPGSLVLWYDSVIHTGELRWQNELNDENRQFFDACDGIFTNYNWKEEHLQRMAVEPRRTDVYVGVDIFGRGDVVGGQFDTFKSLQMIRQYGFSSALFAPGWVYECFNKEQFLENQHRFWFLLEKYLYLHSLCTLPICSSFCLGYGKKRFFYGEVEDIGPWFNLSAQELQPLFSDVELDEGISYVKTRVCPQQAWNGGNSLLVEGKLSADTKGVSVKLFSLHVPTPEKLLLSMVYRLEESPNVAVSLELSTQDAPMCSIESVSELTVQHRTHTPTSLQNPPAFFTDPQHGKGSGWVKRYYEVQLSGCVLTSLSVRFSNLTPDKEEQNFVCRIGEIRAVDVSLPPLRPVPPTDLSLSHVLWRRDQQTNQLFISLTLHWSHSMNNIRHFRIYCRGVTCHRAPDSKAHLLGLAHACIYRVVDLAVPDPCPPAPGRLEFTVQPVNKDTLEILPPEWGQLVLEFVEQTQTEV</sequence>
<evidence type="ECO:0000256" key="1">
    <source>
        <dbReference type="ARBA" id="ARBA00004514"/>
    </source>
</evidence>
<keyword evidence="13" id="KW-1185">Reference proteome</keyword>
<accession>A0AAV3AQE0</accession>
<proteinExistence type="inferred from homology"/>
<dbReference type="Pfam" id="PF03644">
    <property type="entry name" value="Glyco_hydro_85"/>
    <property type="match status" value="1"/>
</dbReference>
<comment type="caution">
    <text evidence="12">The sequence shown here is derived from an EMBL/GenBank/DDBJ whole genome shotgun (WGS) entry which is preliminary data.</text>
</comment>
<evidence type="ECO:0000256" key="6">
    <source>
        <dbReference type="ARBA" id="ARBA00023295"/>
    </source>
</evidence>
<dbReference type="EC" id="3.2.1.96" evidence="3"/>
<protein>
    <recommendedName>
        <fullName evidence="9">Cytosolic endo-beta-N-acetylglucosaminidase</fullName>
        <ecNumber evidence="3">3.2.1.96</ecNumber>
    </recommendedName>
</protein>
<evidence type="ECO:0000259" key="11">
    <source>
        <dbReference type="Pfam" id="PF25529"/>
    </source>
</evidence>
<evidence type="ECO:0000256" key="4">
    <source>
        <dbReference type="ARBA" id="ARBA00022490"/>
    </source>
</evidence>
<dbReference type="Gene3D" id="3.20.20.80">
    <property type="entry name" value="Glycosidases"/>
    <property type="match status" value="1"/>
</dbReference>
<comment type="subcellular location">
    <subcellularLocation>
        <location evidence="1">Cytoplasm</location>
        <location evidence="1">Cytosol</location>
    </subcellularLocation>
</comment>
<evidence type="ECO:0000259" key="10">
    <source>
        <dbReference type="Pfam" id="PF03644"/>
    </source>
</evidence>
<dbReference type="Pfam" id="PF25529">
    <property type="entry name" value="Ig_ENGASE1_C"/>
    <property type="match status" value="1"/>
</dbReference>
<evidence type="ECO:0000256" key="9">
    <source>
        <dbReference type="ARBA" id="ARBA00072457"/>
    </source>
</evidence>
<comment type="similarity">
    <text evidence="2">Belongs to the glycosyl hydrolase 85 family.</text>
</comment>
<comment type="catalytic activity">
    <reaction evidence="7">
        <text>an N(4)-(oligosaccharide-(1-&gt;3)-[oligosaccharide-(1-&gt;6)]-beta-D-Man-(1-&gt;4)-beta-D-GlcNAc-(1-&gt;4)-alpha-D-GlcNAc)-L-asparaginyl-[protein] + H2O = an oligosaccharide-(1-&gt;3)-[oligosaccharide-(1-&gt;6)]-beta-D-Man-(1-&gt;4)-D-GlcNAc + N(4)-(N-acetyl-beta-D-glucosaminyl)-L-asparaginyl-[protein]</text>
        <dbReference type="Rhea" id="RHEA:73067"/>
        <dbReference type="Rhea" id="RHEA-COMP:12603"/>
        <dbReference type="Rhea" id="RHEA-COMP:18176"/>
        <dbReference type="ChEBI" id="CHEBI:15377"/>
        <dbReference type="ChEBI" id="CHEBI:132248"/>
        <dbReference type="ChEBI" id="CHEBI:192714"/>
        <dbReference type="ChEBI" id="CHEBI:192715"/>
        <dbReference type="EC" id="3.2.1.96"/>
    </reaction>
</comment>
<dbReference type="AlphaFoldDB" id="A0AAV3AQE0"/>
<dbReference type="EMBL" id="DYDO01000003">
    <property type="protein sequence ID" value="DBA27513.1"/>
    <property type="molecule type" value="Genomic_DNA"/>
</dbReference>
<gene>
    <name evidence="12" type="ORF">GDO54_007996</name>
</gene>
<keyword evidence="6" id="KW-0326">Glycosidase</keyword>
<dbReference type="PANTHER" id="PTHR13246:SF1">
    <property type="entry name" value="CYTOSOLIC ENDO-BETA-N-ACETYLGLUCOSAMINIDASE"/>
    <property type="match status" value="1"/>
</dbReference>
<reference evidence="12" key="1">
    <citation type="thesis" date="2020" institute="ProQuest LLC" country="789 East Eisenhower Parkway, Ann Arbor, MI, USA">
        <title>Comparative Genomics and Chromosome Evolution.</title>
        <authorList>
            <person name="Mudd A.B."/>
        </authorList>
    </citation>
    <scope>NUCLEOTIDE SEQUENCE</scope>
    <source>
        <strain evidence="12">1538</strain>
        <tissue evidence="12">Blood</tissue>
    </source>
</reference>
<organism evidence="12 13">
    <name type="scientific">Pyxicephalus adspersus</name>
    <name type="common">African bullfrog</name>
    <dbReference type="NCBI Taxonomy" id="30357"/>
    <lineage>
        <taxon>Eukaryota</taxon>
        <taxon>Metazoa</taxon>
        <taxon>Chordata</taxon>
        <taxon>Craniata</taxon>
        <taxon>Vertebrata</taxon>
        <taxon>Euteleostomi</taxon>
        <taxon>Amphibia</taxon>
        <taxon>Batrachia</taxon>
        <taxon>Anura</taxon>
        <taxon>Neobatrachia</taxon>
        <taxon>Ranoidea</taxon>
        <taxon>Pyxicephalidae</taxon>
        <taxon>Pyxicephalinae</taxon>
        <taxon>Pyxicephalus</taxon>
    </lineage>
</organism>
<dbReference type="CDD" id="cd06547">
    <property type="entry name" value="GH85_ENGase"/>
    <property type="match status" value="1"/>
</dbReference>
<dbReference type="GO" id="GO:0005829">
    <property type="term" value="C:cytosol"/>
    <property type="evidence" value="ECO:0007669"/>
    <property type="project" value="UniProtKB-SubCell"/>
</dbReference>
<dbReference type="Proteomes" id="UP001181693">
    <property type="component" value="Unassembled WGS sequence"/>
</dbReference>
<evidence type="ECO:0000256" key="5">
    <source>
        <dbReference type="ARBA" id="ARBA00022801"/>
    </source>
</evidence>
<dbReference type="FunFam" id="3.20.20.80:FF:000043">
    <property type="entry name" value="cytosolic endo-beta-N-acetylglucosaminidase"/>
    <property type="match status" value="1"/>
</dbReference>
<evidence type="ECO:0000313" key="13">
    <source>
        <dbReference type="Proteomes" id="UP001181693"/>
    </source>
</evidence>
<evidence type="ECO:0000256" key="3">
    <source>
        <dbReference type="ARBA" id="ARBA00012566"/>
    </source>
</evidence>
<dbReference type="PANTHER" id="PTHR13246">
    <property type="entry name" value="ENDO BETA N-ACETYLGLUCOSAMINIDASE"/>
    <property type="match status" value="1"/>
</dbReference>
<evidence type="ECO:0000256" key="7">
    <source>
        <dbReference type="ARBA" id="ARBA00034414"/>
    </source>
</evidence>